<accession>A0A8S5NVA4</accession>
<dbReference type="EMBL" id="BK015266">
    <property type="protein sequence ID" value="DAD98725.1"/>
    <property type="molecule type" value="Genomic_DNA"/>
</dbReference>
<name>A0A8S5NVA4_9CAUD</name>
<protein>
    <submittedName>
        <fullName evidence="1">DNA polymerase II small subunit</fullName>
    </submittedName>
</protein>
<reference evidence="1" key="1">
    <citation type="journal article" date="2021" name="Proc. Natl. Acad. Sci. U.S.A.">
        <title>A Catalog of Tens of Thousands of Viruses from Human Metagenomes Reveals Hidden Associations with Chronic Diseases.</title>
        <authorList>
            <person name="Tisza M.J."/>
            <person name="Buck C.B."/>
        </authorList>
    </citation>
    <scope>NUCLEOTIDE SEQUENCE</scope>
    <source>
        <strain evidence="1">CtPT18</strain>
    </source>
</reference>
<sequence length="126" mass="15007">MGWDPIISIDWHHELWVRLRVTMKDGSKHTGWCYIPGDHDWANDRGEKKPFKCIRPLVNHHIAHNELIQLYGRYFEEVPIAELNASYIRTFTITDRIFGVPTEVWEAHDRARYERYQAMRGDKNGD</sequence>
<evidence type="ECO:0000313" key="1">
    <source>
        <dbReference type="EMBL" id="DAD98725.1"/>
    </source>
</evidence>
<organism evidence="1">
    <name type="scientific">Myoviridae sp. ctPT18</name>
    <dbReference type="NCBI Taxonomy" id="2825098"/>
    <lineage>
        <taxon>Viruses</taxon>
        <taxon>Duplodnaviria</taxon>
        <taxon>Heunggongvirae</taxon>
        <taxon>Uroviricota</taxon>
        <taxon>Caudoviricetes</taxon>
    </lineage>
</organism>
<proteinExistence type="predicted"/>